<protein>
    <submittedName>
        <fullName evidence="2">Uncharacterized protein</fullName>
    </submittedName>
</protein>
<feature type="compositionally biased region" description="Polar residues" evidence="1">
    <location>
        <begin position="58"/>
        <end position="67"/>
    </location>
</feature>
<reference evidence="2" key="1">
    <citation type="submission" date="2014-09" db="EMBL/GenBank/DDBJ databases">
        <authorList>
            <person name="Magalhaes I.L.F."/>
            <person name="Oliveira U."/>
            <person name="Santos F.R."/>
            <person name="Vidigal T.H.D.A."/>
            <person name="Brescovit A.D."/>
            <person name="Santos A.J."/>
        </authorList>
    </citation>
    <scope>NUCLEOTIDE SEQUENCE</scope>
    <source>
        <tissue evidence="2">Shoot tissue taken approximately 20 cm above the soil surface</tissue>
    </source>
</reference>
<dbReference type="AlphaFoldDB" id="A0A0A9GS73"/>
<organism evidence="2">
    <name type="scientific">Arundo donax</name>
    <name type="common">Giant reed</name>
    <name type="synonym">Donax arundinaceus</name>
    <dbReference type="NCBI Taxonomy" id="35708"/>
    <lineage>
        <taxon>Eukaryota</taxon>
        <taxon>Viridiplantae</taxon>
        <taxon>Streptophyta</taxon>
        <taxon>Embryophyta</taxon>
        <taxon>Tracheophyta</taxon>
        <taxon>Spermatophyta</taxon>
        <taxon>Magnoliopsida</taxon>
        <taxon>Liliopsida</taxon>
        <taxon>Poales</taxon>
        <taxon>Poaceae</taxon>
        <taxon>PACMAD clade</taxon>
        <taxon>Arundinoideae</taxon>
        <taxon>Arundineae</taxon>
        <taxon>Arundo</taxon>
    </lineage>
</organism>
<reference evidence="2" key="2">
    <citation type="journal article" date="2015" name="Data Brief">
        <title>Shoot transcriptome of the giant reed, Arundo donax.</title>
        <authorList>
            <person name="Barrero R.A."/>
            <person name="Guerrero F.D."/>
            <person name="Moolhuijzen P."/>
            <person name="Goolsby J.A."/>
            <person name="Tidwell J."/>
            <person name="Bellgard S.E."/>
            <person name="Bellgard M.I."/>
        </authorList>
    </citation>
    <scope>NUCLEOTIDE SEQUENCE</scope>
    <source>
        <tissue evidence="2">Shoot tissue taken approximately 20 cm above the soil surface</tissue>
    </source>
</reference>
<name>A0A0A9GS73_ARUDO</name>
<sequence length="125" mass="13626">MHPSPVASAARSAATVPCCANHSDVELPCPPMDLSPPRHRHLACFLRRAGLPPPQELLSKSGSNSLGHHNPLPYRTRREALRRSESADRELSKFQVRSPELRRLVASPPISACGTATGHGARLLW</sequence>
<feature type="region of interest" description="Disordered" evidence="1">
    <location>
        <begin position="55"/>
        <end position="94"/>
    </location>
</feature>
<accession>A0A0A9GS73</accession>
<proteinExistence type="predicted"/>
<evidence type="ECO:0000313" key="2">
    <source>
        <dbReference type="EMBL" id="JAE25401.1"/>
    </source>
</evidence>
<evidence type="ECO:0000256" key="1">
    <source>
        <dbReference type="SAM" id="MobiDB-lite"/>
    </source>
</evidence>
<feature type="compositionally biased region" description="Basic and acidic residues" evidence="1">
    <location>
        <begin position="76"/>
        <end position="92"/>
    </location>
</feature>
<dbReference type="EMBL" id="GBRH01172495">
    <property type="protein sequence ID" value="JAE25401.1"/>
    <property type="molecule type" value="Transcribed_RNA"/>
</dbReference>